<evidence type="ECO:0000313" key="2">
    <source>
        <dbReference type="Proteomes" id="UP000235616"/>
    </source>
</evidence>
<dbReference type="AlphaFoldDB" id="A0A2N7VLL5"/>
<organism evidence="1 2">
    <name type="scientific">Trinickia dabaoshanensis</name>
    <dbReference type="NCBI Taxonomy" id="564714"/>
    <lineage>
        <taxon>Bacteria</taxon>
        <taxon>Pseudomonadati</taxon>
        <taxon>Pseudomonadota</taxon>
        <taxon>Betaproteobacteria</taxon>
        <taxon>Burkholderiales</taxon>
        <taxon>Burkholderiaceae</taxon>
        <taxon>Trinickia</taxon>
    </lineage>
</organism>
<dbReference type="Proteomes" id="UP000235616">
    <property type="component" value="Unassembled WGS sequence"/>
</dbReference>
<keyword evidence="2" id="KW-1185">Reference proteome</keyword>
<comment type="caution">
    <text evidence="1">The sequence shown here is derived from an EMBL/GenBank/DDBJ whole genome shotgun (WGS) entry which is preliminary data.</text>
</comment>
<accession>A0A2N7VLL5</accession>
<dbReference type="RefSeq" id="WP_102646712.1">
    <property type="nucleotide sequence ID" value="NZ_PNYA01000016.1"/>
</dbReference>
<evidence type="ECO:0000313" key="1">
    <source>
        <dbReference type="EMBL" id="PMS18054.1"/>
    </source>
</evidence>
<dbReference type="OrthoDB" id="9810445at2"/>
<reference evidence="1 2" key="1">
    <citation type="submission" date="2018-01" db="EMBL/GenBank/DDBJ databases">
        <title>Whole genome analyses suggest that Burkholderia sensu lato contains two further novel genera in the rhizoxinica-symbiotica group Mycetohabitans gen. nov., and Trinickia gen. nov.: implications for the evolution of diazotrophy and nodulation in the Burkholderiaceae.</title>
        <authorList>
            <person name="Estrada-de los Santos P."/>
            <person name="Palmer M."/>
            <person name="Chavez-Ramirez B."/>
            <person name="Beukes C."/>
            <person name="Steenkamp E.T."/>
            <person name="Hirsch A.M."/>
            <person name="Manyaka P."/>
            <person name="Maluk M."/>
            <person name="Lafos M."/>
            <person name="Crook M."/>
            <person name="Gross E."/>
            <person name="Simon M.F."/>
            <person name="Bueno dos Reis Junior F."/>
            <person name="Poole P.S."/>
            <person name="Venter S.N."/>
            <person name="James E.K."/>
        </authorList>
    </citation>
    <scope>NUCLEOTIDE SEQUENCE [LARGE SCALE GENOMIC DNA]</scope>
    <source>
        <strain evidence="1 2">GIMN1.004</strain>
    </source>
</reference>
<gene>
    <name evidence="1" type="ORF">C0Z18_17595</name>
</gene>
<proteinExistence type="predicted"/>
<dbReference type="PROSITE" id="PS51257">
    <property type="entry name" value="PROKAR_LIPOPROTEIN"/>
    <property type="match status" value="1"/>
</dbReference>
<dbReference type="EMBL" id="PNYA01000016">
    <property type="protein sequence ID" value="PMS18054.1"/>
    <property type="molecule type" value="Genomic_DNA"/>
</dbReference>
<sequence>MDTKQASVVAGNLIDIIKRDFYNGAAFTALGGCLVIGVVRLDTSGGAINAVPNSTLGMDDHGHVIIDANARLLALDDNSVKFALAHELGHAFSGKLAADLGYSGKSALTGARTEIIADLGAAYLLKQCGVGWDDICDTANRGVAAGIFNAGWSGDHPPGAKRAECVKTLADLMKAGHSFKDAMNALLLSLEGYGPGH</sequence>
<name>A0A2N7VLL5_9BURK</name>
<protein>
    <submittedName>
        <fullName evidence="1">Uncharacterized protein</fullName>
    </submittedName>
</protein>